<feature type="compositionally biased region" description="Basic residues" evidence="4">
    <location>
        <begin position="9"/>
        <end position="18"/>
    </location>
</feature>
<feature type="domain" description="QRICH1-like" evidence="6">
    <location>
        <begin position="288"/>
        <end position="319"/>
    </location>
</feature>
<evidence type="ECO:0008006" key="9">
    <source>
        <dbReference type="Google" id="ProtNLM"/>
    </source>
</evidence>
<keyword evidence="2" id="KW-0597">Phosphoprotein</keyword>
<proteinExistence type="predicted"/>
<gene>
    <name evidence="7" type="ORF">GOODEAATRI_002933</name>
</gene>
<reference evidence="7 8" key="1">
    <citation type="submission" date="2021-06" db="EMBL/GenBank/DDBJ databases">
        <authorList>
            <person name="Palmer J.M."/>
        </authorList>
    </citation>
    <scope>NUCLEOTIDE SEQUENCE [LARGE SCALE GENOMIC DNA]</scope>
    <source>
        <strain evidence="7 8">GA_2019</strain>
        <tissue evidence="7">Muscle</tissue>
    </source>
</reference>
<dbReference type="InterPro" id="IPR021893">
    <property type="entry name" value="ZMYM2-like_C"/>
</dbReference>
<dbReference type="Proteomes" id="UP001476798">
    <property type="component" value="Unassembled WGS sequence"/>
</dbReference>
<sequence>MHADITLKSVKRTRKRPGVSKERLYSRCSDFITNKSLSFQVPVPVFLPTTLQGAEQIIQTMKDLKNEVPSSTMEADVINKDDEKPDVKSVILKRECVKEESSSSSSEEEEKVEEGGEREEEEKYDPNLDLEADFTHASEPVPVLEGMDEDMGFSLPMVLAEEKEELQESVPRPQPRKLGNKRQAVEDLPSSSPSRSSNLEGRSLPLKSRYGINAWKRWALSLSDKSEDTKEKDTSKPSELSSVWHTGGLQAQRGALLSRQHPLPLSGYPADHRVFVRCTHGSLFVCFKHLHAKGRTDDLFSDPTYQQFGEELNKVLKDWQPSVLPDGSLWGRVEEQSLWSSQHLGEQSPASLLRSLVYLNTKYFGLRTVEQHLRLSFANVYGPDTIHPVSKESTVCIRVPSISQDHHGKAGNVEACQLL</sequence>
<feature type="region of interest" description="Disordered" evidence="4">
    <location>
        <begin position="1"/>
        <end position="21"/>
    </location>
</feature>
<feature type="domain" description="ZMYM2-like/QRICH1 C-terminal" evidence="5">
    <location>
        <begin position="329"/>
        <end position="408"/>
    </location>
</feature>
<dbReference type="Pfam" id="PF12012">
    <property type="entry name" value="DUF3504"/>
    <property type="match status" value="1"/>
</dbReference>
<feature type="compositionally biased region" description="Acidic residues" evidence="4">
    <location>
        <begin position="106"/>
        <end position="132"/>
    </location>
</feature>
<evidence type="ECO:0000313" key="7">
    <source>
        <dbReference type="EMBL" id="MEQ2157548.1"/>
    </source>
</evidence>
<dbReference type="PANTHER" id="PTHR45736">
    <property type="entry name" value="ZINC FINGER MYM-TYPE PROTEIN"/>
    <property type="match status" value="1"/>
</dbReference>
<feature type="region of interest" description="Disordered" evidence="4">
    <location>
        <begin position="162"/>
        <end position="202"/>
    </location>
</feature>
<dbReference type="EMBL" id="JAHRIO010000108">
    <property type="protein sequence ID" value="MEQ2157548.1"/>
    <property type="molecule type" value="Genomic_DNA"/>
</dbReference>
<evidence type="ECO:0000256" key="2">
    <source>
        <dbReference type="ARBA" id="ARBA00022553"/>
    </source>
</evidence>
<organism evidence="7 8">
    <name type="scientific">Goodea atripinnis</name>
    <dbReference type="NCBI Taxonomy" id="208336"/>
    <lineage>
        <taxon>Eukaryota</taxon>
        <taxon>Metazoa</taxon>
        <taxon>Chordata</taxon>
        <taxon>Craniata</taxon>
        <taxon>Vertebrata</taxon>
        <taxon>Euteleostomi</taxon>
        <taxon>Actinopterygii</taxon>
        <taxon>Neopterygii</taxon>
        <taxon>Teleostei</taxon>
        <taxon>Neoteleostei</taxon>
        <taxon>Acanthomorphata</taxon>
        <taxon>Ovalentaria</taxon>
        <taxon>Atherinomorphae</taxon>
        <taxon>Cyprinodontiformes</taxon>
        <taxon>Goodeidae</taxon>
        <taxon>Goodea</taxon>
    </lineage>
</organism>
<dbReference type="Pfam" id="PF25561">
    <property type="entry name" value="QRICH1"/>
    <property type="match status" value="1"/>
</dbReference>
<keyword evidence="3" id="KW-0832">Ubl conjugation</keyword>
<dbReference type="InterPro" id="IPR057926">
    <property type="entry name" value="QRICH1_dom"/>
</dbReference>
<accession>A0ABV0MEJ4</accession>
<evidence type="ECO:0000256" key="3">
    <source>
        <dbReference type="ARBA" id="ARBA00022843"/>
    </source>
</evidence>
<evidence type="ECO:0000259" key="5">
    <source>
        <dbReference type="Pfam" id="PF12012"/>
    </source>
</evidence>
<dbReference type="PANTHER" id="PTHR45736:SF6">
    <property type="entry name" value="ZINC FINGER MYM-TYPE PROTEIN 2"/>
    <property type="match status" value="1"/>
</dbReference>
<evidence type="ECO:0000259" key="6">
    <source>
        <dbReference type="Pfam" id="PF25561"/>
    </source>
</evidence>
<evidence type="ECO:0000256" key="1">
    <source>
        <dbReference type="ARBA" id="ARBA00022499"/>
    </source>
</evidence>
<name>A0ABV0MEJ4_9TELE</name>
<keyword evidence="8" id="KW-1185">Reference proteome</keyword>
<protein>
    <recommendedName>
        <fullName evidence="9">DUF3504 domain-containing protein</fullName>
    </recommendedName>
</protein>
<evidence type="ECO:0000256" key="4">
    <source>
        <dbReference type="SAM" id="MobiDB-lite"/>
    </source>
</evidence>
<evidence type="ECO:0000313" key="8">
    <source>
        <dbReference type="Proteomes" id="UP001476798"/>
    </source>
</evidence>
<keyword evidence="1" id="KW-1017">Isopeptide bond</keyword>
<comment type="caution">
    <text evidence="7">The sequence shown here is derived from an EMBL/GenBank/DDBJ whole genome shotgun (WGS) entry which is preliminary data.</text>
</comment>
<feature type="region of interest" description="Disordered" evidence="4">
    <location>
        <begin position="95"/>
        <end position="134"/>
    </location>
</feature>
<dbReference type="InterPro" id="IPR051284">
    <property type="entry name" value="ZnF_MYMT-QRICH1"/>
</dbReference>